<dbReference type="RefSeq" id="XP_002478594.1">
    <property type="nucleotide sequence ID" value="XM_002478549.1"/>
</dbReference>
<dbReference type="OrthoDB" id="4227473at2759"/>
<dbReference type="GeneID" id="8106964"/>
<dbReference type="Gene3D" id="3.90.1300.10">
    <property type="entry name" value="Amidase signature (AS) domain"/>
    <property type="match status" value="1"/>
</dbReference>
<dbReference type="InterPro" id="IPR023631">
    <property type="entry name" value="Amidase_dom"/>
</dbReference>
<gene>
    <name evidence="2" type="ORF">TSTA_088670</name>
</gene>
<reference evidence="3" key="1">
    <citation type="journal article" date="2015" name="Genome Announc.">
        <title>Genome sequence of the AIDS-associated pathogen Penicillium marneffei (ATCC18224) and its near taxonomic relative Talaromyces stipitatus (ATCC10500).</title>
        <authorList>
            <person name="Nierman W.C."/>
            <person name="Fedorova-Abrams N.D."/>
            <person name="Andrianopoulos A."/>
        </authorList>
    </citation>
    <scope>NUCLEOTIDE SEQUENCE [LARGE SCALE GENOMIC DNA]</scope>
    <source>
        <strain evidence="3">ATCC 10500 / CBS 375.48 / QM 6759 / NRRL 1006</strain>
    </source>
</reference>
<keyword evidence="3" id="KW-1185">Reference proteome</keyword>
<evidence type="ECO:0000313" key="3">
    <source>
        <dbReference type="Proteomes" id="UP000001745"/>
    </source>
</evidence>
<dbReference type="Pfam" id="PF01425">
    <property type="entry name" value="Amidase"/>
    <property type="match status" value="1"/>
</dbReference>
<dbReference type="PANTHER" id="PTHR46310">
    <property type="entry name" value="AMIDASE 1"/>
    <property type="match status" value="1"/>
</dbReference>
<dbReference type="STRING" id="441959.B8M2G7"/>
<dbReference type="VEuPathDB" id="FungiDB:TSTA_088670"/>
<organism evidence="2 3">
    <name type="scientific">Talaromyces stipitatus (strain ATCC 10500 / CBS 375.48 / QM 6759 / NRRL 1006)</name>
    <name type="common">Penicillium stipitatum</name>
    <dbReference type="NCBI Taxonomy" id="441959"/>
    <lineage>
        <taxon>Eukaryota</taxon>
        <taxon>Fungi</taxon>
        <taxon>Dikarya</taxon>
        <taxon>Ascomycota</taxon>
        <taxon>Pezizomycotina</taxon>
        <taxon>Eurotiomycetes</taxon>
        <taxon>Eurotiomycetidae</taxon>
        <taxon>Eurotiales</taxon>
        <taxon>Trichocomaceae</taxon>
        <taxon>Talaromyces</taxon>
        <taxon>Talaromyces sect. Talaromyces</taxon>
    </lineage>
</organism>
<dbReference type="SUPFAM" id="SSF75304">
    <property type="entry name" value="Amidase signature (AS) enzymes"/>
    <property type="match status" value="1"/>
</dbReference>
<accession>B8M2G7</accession>
<dbReference type="OMA" id="RWYWALG"/>
<dbReference type="eggNOG" id="KOG1211">
    <property type="taxonomic scope" value="Eukaryota"/>
</dbReference>
<dbReference type="InterPro" id="IPR036928">
    <property type="entry name" value="AS_sf"/>
</dbReference>
<dbReference type="Proteomes" id="UP000001745">
    <property type="component" value="Unassembled WGS sequence"/>
</dbReference>
<protein>
    <recommendedName>
        <fullName evidence="1">Amidase domain-containing protein</fullName>
    </recommendedName>
</protein>
<proteinExistence type="predicted"/>
<evidence type="ECO:0000259" key="1">
    <source>
        <dbReference type="Pfam" id="PF01425"/>
    </source>
</evidence>
<feature type="domain" description="Amidase" evidence="1">
    <location>
        <begin position="240"/>
        <end position="401"/>
    </location>
</feature>
<dbReference type="EMBL" id="EQ962653">
    <property type="protein sequence ID" value="EED21631.1"/>
    <property type="molecule type" value="Genomic_DNA"/>
</dbReference>
<dbReference type="HOGENOM" id="CLU_020129_2_1_1"/>
<evidence type="ECO:0000313" key="2">
    <source>
        <dbReference type="EMBL" id="EED21631.1"/>
    </source>
</evidence>
<dbReference type="InParanoid" id="B8M2G7"/>
<name>B8M2G7_TALSN</name>
<dbReference type="PANTHER" id="PTHR46310:SF7">
    <property type="entry name" value="AMIDASE 1"/>
    <property type="match status" value="1"/>
</dbReference>
<dbReference type="AlphaFoldDB" id="B8M2G7"/>
<sequence length="664" mass="74533">MVFSSLLNIGAHLAGLASRSQHIIDSRTSKHEPEPVIINSWISFKIDNDQYLARPTISVNPTFKHVHISKTPSTSTAGHEYLLQSSKEAPILATYIQVPKDQKVNARMLEWAKNILDQDDVFHIDFLQCIVLGGVGLDHMHLERDVERVFEKWNITPKVVYEPDLGIASGPYYLLKGYFHSVFKVYPDNQLAFVQALWPSLQKDGRFVEVEAAGNAYRAHGITVPSRSYSATLFPSAVREDITRPLEGLRVAVKDNYHLSGTRTTLGNRAYFETYPIQQNTAETISLLLKAGATIVGKTHLSSFAMMEHPTQSVDYQAPFNPRGDGYLITGGSSGGSAAAIAAYDWIDLSICSDTTGSARIPALQTGIFGFRPSTNSISGKGLVNAWAGVDMPGWLGRDLDIFPDIFRALHPLREQGNNASTDEGKFVILYPTDFMPEENVEQLHAMDSFLDDVCKATGCPCHTISIQDDWRSTAPVEEKDLHQYLYNLMHHGWYYAAYHSFDEFRDRYHELHGHEPFVTEVVRWYWALGSQVSMEQHTEILKRMSIFRSWFLERYASSCQMLVAIHIDSIKPRYRDEYPGNSNPEVPGLRPTYLAAILGAPELAIPISETKYESRITGKREKLPIVISLMGAPGGDLRLLEWAVTALHKSNRRTKVLPGKVAF</sequence>
<dbReference type="PhylomeDB" id="B8M2G7"/>